<feature type="repeat" description="Filamin" evidence="8">
    <location>
        <begin position="337"/>
        <end position="436"/>
    </location>
</feature>
<evidence type="ECO:0000313" key="14">
    <source>
        <dbReference type="Proteomes" id="UP000828390"/>
    </source>
</evidence>
<dbReference type="InterPro" id="IPR001258">
    <property type="entry name" value="NHL_repeat"/>
</dbReference>
<dbReference type="EMBL" id="JAIWYP010000010">
    <property type="protein sequence ID" value="KAH3755221.1"/>
    <property type="molecule type" value="Genomic_DNA"/>
</dbReference>
<dbReference type="SUPFAM" id="SSF57850">
    <property type="entry name" value="RING/U-box"/>
    <property type="match status" value="1"/>
</dbReference>
<dbReference type="PROSITE" id="PS50119">
    <property type="entry name" value="ZF_BBOX"/>
    <property type="match status" value="1"/>
</dbReference>
<evidence type="ECO:0000256" key="6">
    <source>
        <dbReference type="ARBA" id="ARBA00022833"/>
    </source>
</evidence>
<evidence type="ECO:0000256" key="9">
    <source>
        <dbReference type="PROSITE-ProRule" id="PRU00504"/>
    </source>
</evidence>
<keyword evidence="3" id="KW-0479">Metal-binding</keyword>
<dbReference type="SMART" id="SM00184">
    <property type="entry name" value="RING"/>
    <property type="match status" value="1"/>
</dbReference>
<dbReference type="Gene3D" id="3.30.40.10">
    <property type="entry name" value="Zinc/RING finger domain, C3HC4 (zinc finger)"/>
    <property type="match status" value="1"/>
</dbReference>
<comment type="similarity">
    <text evidence="1">Belongs to the TRIM/RBCC family.</text>
</comment>
<keyword evidence="14" id="KW-1185">Reference proteome</keyword>
<dbReference type="Gene3D" id="2.120.10.30">
    <property type="entry name" value="TolB, C-terminal domain"/>
    <property type="match status" value="2"/>
</dbReference>
<dbReference type="PROSITE" id="PS50089">
    <property type="entry name" value="ZF_RING_2"/>
    <property type="match status" value="1"/>
</dbReference>
<dbReference type="InterPro" id="IPR017868">
    <property type="entry name" value="Filamin/ABP280_repeat-like"/>
</dbReference>
<accession>A0A9D4DUX8</accession>
<evidence type="ECO:0000256" key="8">
    <source>
        <dbReference type="PROSITE-ProRule" id="PRU00087"/>
    </source>
</evidence>
<evidence type="ECO:0000256" key="5">
    <source>
        <dbReference type="ARBA" id="ARBA00022771"/>
    </source>
</evidence>
<feature type="repeat" description="NHL" evidence="9">
    <location>
        <begin position="579"/>
        <end position="619"/>
    </location>
</feature>
<dbReference type="GO" id="GO:0061630">
    <property type="term" value="F:ubiquitin protein ligase activity"/>
    <property type="evidence" value="ECO:0007669"/>
    <property type="project" value="TreeGrafter"/>
</dbReference>
<dbReference type="InterPro" id="IPR000315">
    <property type="entry name" value="Znf_B-box"/>
</dbReference>
<keyword evidence="6" id="KW-0862">Zinc</keyword>
<feature type="domain" description="RING-type" evidence="11">
    <location>
        <begin position="52"/>
        <end position="100"/>
    </location>
</feature>
<dbReference type="InterPro" id="IPR013083">
    <property type="entry name" value="Znf_RING/FYVE/PHD"/>
</dbReference>
<evidence type="ECO:0000256" key="3">
    <source>
        <dbReference type="ARBA" id="ARBA00022723"/>
    </source>
</evidence>
<dbReference type="GO" id="GO:0008270">
    <property type="term" value="F:zinc ion binding"/>
    <property type="evidence" value="ECO:0007669"/>
    <property type="project" value="UniProtKB-KW"/>
</dbReference>
<dbReference type="InterPro" id="IPR017907">
    <property type="entry name" value="Znf_RING_CS"/>
</dbReference>
<reference evidence="13" key="2">
    <citation type="submission" date="2020-11" db="EMBL/GenBank/DDBJ databases">
        <authorList>
            <person name="McCartney M.A."/>
            <person name="Auch B."/>
            <person name="Kono T."/>
            <person name="Mallez S."/>
            <person name="Becker A."/>
            <person name="Gohl D.M."/>
            <person name="Silverstein K.A.T."/>
            <person name="Koren S."/>
            <person name="Bechman K.B."/>
            <person name="Herman A."/>
            <person name="Abrahante J.E."/>
            <person name="Garbe J."/>
        </authorList>
    </citation>
    <scope>NUCLEOTIDE SEQUENCE</scope>
    <source>
        <strain evidence="13">Duluth1</strain>
        <tissue evidence="13">Whole animal</tissue>
    </source>
</reference>
<evidence type="ECO:0000256" key="4">
    <source>
        <dbReference type="ARBA" id="ARBA00022737"/>
    </source>
</evidence>
<dbReference type="SUPFAM" id="SSF81296">
    <property type="entry name" value="E set domains"/>
    <property type="match status" value="1"/>
</dbReference>
<name>A0A9D4DUX8_DREPO</name>
<keyword evidence="4" id="KW-0677">Repeat</keyword>
<evidence type="ECO:0000256" key="1">
    <source>
        <dbReference type="ARBA" id="ARBA00008518"/>
    </source>
</evidence>
<dbReference type="SMART" id="SM00557">
    <property type="entry name" value="IG_FLMN"/>
    <property type="match status" value="1"/>
</dbReference>
<dbReference type="InterPro" id="IPR027370">
    <property type="entry name" value="Znf-RING_euk"/>
</dbReference>
<dbReference type="OrthoDB" id="252722at2759"/>
<keyword evidence="2" id="KW-0597">Phosphoprotein</keyword>
<evidence type="ECO:0000256" key="2">
    <source>
        <dbReference type="ARBA" id="ARBA00022553"/>
    </source>
</evidence>
<evidence type="ECO:0000313" key="13">
    <source>
        <dbReference type="EMBL" id="KAH3755221.1"/>
    </source>
</evidence>
<dbReference type="InterPro" id="IPR013783">
    <property type="entry name" value="Ig-like_fold"/>
</dbReference>
<dbReference type="SUPFAM" id="SSF101898">
    <property type="entry name" value="NHL repeat"/>
    <property type="match status" value="1"/>
</dbReference>
<organism evidence="13 14">
    <name type="scientific">Dreissena polymorpha</name>
    <name type="common">Zebra mussel</name>
    <name type="synonym">Mytilus polymorpha</name>
    <dbReference type="NCBI Taxonomy" id="45954"/>
    <lineage>
        <taxon>Eukaryota</taxon>
        <taxon>Metazoa</taxon>
        <taxon>Spiralia</taxon>
        <taxon>Lophotrochozoa</taxon>
        <taxon>Mollusca</taxon>
        <taxon>Bivalvia</taxon>
        <taxon>Autobranchia</taxon>
        <taxon>Heteroconchia</taxon>
        <taxon>Euheterodonta</taxon>
        <taxon>Imparidentia</taxon>
        <taxon>Neoheterodontei</taxon>
        <taxon>Myida</taxon>
        <taxon>Dreissenoidea</taxon>
        <taxon>Dreissenidae</taxon>
        <taxon>Dreissena</taxon>
    </lineage>
</organism>
<comment type="caution">
    <text evidence="13">The sequence shown here is derived from an EMBL/GenBank/DDBJ whole genome shotgun (WGS) entry which is preliminary data.</text>
</comment>
<dbReference type="PANTHER" id="PTHR25462">
    <property type="entry name" value="BONUS, ISOFORM C-RELATED"/>
    <property type="match status" value="1"/>
</dbReference>
<evidence type="ECO:0000259" key="12">
    <source>
        <dbReference type="PROSITE" id="PS50119"/>
    </source>
</evidence>
<dbReference type="InterPro" id="IPR014756">
    <property type="entry name" value="Ig_E-set"/>
</dbReference>
<protein>
    <recommendedName>
        <fullName evidence="15">Tripartite motif-containing protein 2-like</fullName>
    </recommendedName>
</protein>
<feature type="repeat" description="NHL" evidence="9">
    <location>
        <begin position="443"/>
        <end position="487"/>
    </location>
</feature>
<evidence type="ECO:0000259" key="11">
    <source>
        <dbReference type="PROSITE" id="PS50089"/>
    </source>
</evidence>
<dbReference type="Pfam" id="PF01436">
    <property type="entry name" value="NHL"/>
    <property type="match status" value="1"/>
</dbReference>
<dbReference type="PROSITE" id="PS51125">
    <property type="entry name" value="NHL"/>
    <property type="match status" value="3"/>
</dbReference>
<dbReference type="PROSITE" id="PS50194">
    <property type="entry name" value="FILAMIN_REPEAT"/>
    <property type="match status" value="1"/>
</dbReference>
<dbReference type="GO" id="GO:0005654">
    <property type="term" value="C:nucleoplasm"/>
    <property type="evidence" value="ECO:0007669"/>
    <property type="project" value="TreeGrafter"/>
</dbReference>
<dbReference type="PANTHER" id="PTHR25462:SF285">
    <property type="entry name" value="RING-TYPE DOMAIN-CONTAINING PROTEIN"/>
    <property type="match status" value="1"/>
</dbReference>
<evidence type="ECO:0008006" key="15">
    <source>
        <dbReference type="Google" id="ProtNLM"/>
    </source>
</evidence>
<sequence length="707" mass="78536">MRVQGTILHHQNLKGLNVYVGEPNKAADMMSSTLVETVSINYEDFNDSFLTCGTCLCVYDSGEHHPKLLPCSHTVCKNCLERIVDTQIHDTGTFRCPICRETIGIPRGGVISFPPSFIVNQLLDLMSRQRRDVIPKCSTHASEELLFCESCDSVFCIQCSGEEHNGRGASEHTVIPFSIAIKRMSEILLYKAHLCIKNLNNAFDNVSTEVHQLENSVERTMENINRSFQDVISLVEKRRQECLGMVRKIREEKKIILKEQLDLIQAEKARVQTECDGLQFQVEVRNITKKISDLNEKLDSTSTLSEPRENSFLKYEFKHNSALNDITNALKCLGRIKVSTTFPALCSAKVGKAVTHLKSSVTISTVDYHGNPRTSGSDPVIADLRNDRGEPFEAKIKDRNDGSYDVQFVPPKSGSYKMCVAIFNRPIKGSPFVINVTDHNNPVMRFGSFGSGNDGFKQPLRVIAGDTNGNVFVLDTGNGRVKVMEASGGFVRHLGPDGFENQSGTGIAVAEDNQLVVVNWRTKHVSFISTQGEGEVLSKFTHECFVEPIDIAVNSKGEIIVADIGASKIFIFDRMGKLQTTFGNRGDKDGQFKNISAITVGRCDEILVADHRIQVFTKDGKFSRLVPNASKGEYCGIAVDQTGHILATRIEKGKGFVQVLNSSGKLVSCIDSFDDKLKRPSGLCVTKDHHLYVADLGNNCMKKYRYR</sequence>
<feature type="domain" description="B box-type" evidence="12">
    <location>
        <begin position="137"/>
        <end position="177"/>
    </location>
</feature>
<keyword evidence="10" id="KW-0175">Coiled coil</keyword>
<feature type="coiled-coil region" evidence="10">
    <location>
        <begin position="196"/>
        <end position="223"/>
    </location>
</feature>
<evidence type="ECO:0000256" key="7">
    <source>
        <dbReference type="PROSITE-ProRule" id="PRU00024"/>
    </source>
</evidence>
<reference evidence="13" key="1">
    <citation type="journal article" date="2019" name="bioRxiv">
        <title>The Genome of the Zebra Mussel, Dreissena polymorpha: A Resource for Invasive Species Research.</title>
        <authorList>
            <person name="McCartney M.A."/>
            <person name="Auch B."/>
            <person name="Kono T."/>
            <person name="Mallez S."/>
            <person name="Zhang Y."/>
            <person name="Obille A."/>
            <person name="Becker A."/>
            <person name="Abrahante J.E."/>
            <person name="Garbe J."/>
            <person name="Badalamenti J.P."/>
            <person name="Herman A."/>
            <person name="Mangelson H."/>
            <person name="Liachko I."/>
            <person name="Sullivan S."/>
            <person name="Sone E.D."/>
            <person name="Koren S."/>
            <person name="Silverstein K.A.T."/>
            <person name="Beckman K.B."/>
            <person name="Gohl D.M."/>
        </authorList>
    </citation>
    <scope>NUCLEOTIDE SEQUENCE</scope>
    <source>
        <strain evidence="13">Duluth1</strain>
        <tissue evidence="13">Whole animal</tissue>
    </source>
</reference>
<dbReference type="PROSITE" id="PS00518">
    <property type="entry name" value="ZF_RING_1"/>
    <property type="match status" value="1"/>
</dbReference>
<dbReference type="Pfam" id="PF13445">
    <property type="entry name" value="zf-RING_UBOX"/>
    <property type="match status" value="1"/>
</dbReference>
<dbReference type="Proteomes" id="UP000828390">
    <property type="component" value="Unassembled WGS sequence"/>
</dbReference>
<proteinExistence type="inferred from homology"/>
<dbReference type="Pfam" id="PF00630">
    <property type="entry name" value="Filamin"/>
    <property type="match status" value="1"/>
</dbReference>
<dbReference type="SUPFAM" id="SSF57845">
    <property type="entry name" value="B-box zinc-binding domain"/>
    <property type="match status" value="1"/>
</dbReference>
<dbReference type="Gene3D" id="2.60.40.10">
    <property type="entry name" value="Immunoglobulins"/>
    <property type="match status" value="1"/>
</dbReference>
<dbReference type="CDD" id="cd16579">
    <property type="entry name" value="RING-HC_PML_C-V"/>
    <property type="match status" value="1"/>
</dbReference>
<gene>
    <name evidence="13" type="ORF">DPMN_189911</name>
</gene>
<dbReference type="InterPro" id="IPR001298">
    <property type="entry name" value="Filamin/ABP280_rpt"/>
</dbReference>
<feature type="repeat" description="NHL" evidence="9">
    <location>
        <begin position="534"/>
        <end position="575"/>
    </location>
</feature>
<dbReference type="InterPro" id="IPR011042">
    <property type="entry name" value="6-blade_b-propeller_TolB-like"/>
</dbReference>
<dbReference type="Pfam" id="PF00643">
    <property type="entry name" value="zf-B_box"/>
    <property type="match status" value="1"/>
</dbReference>
<keyword evidence="5 7" id="KW-0863">Zinc-finger</keyword>
<dbReference type="InterPro" id="IPR001841">
    <property type="entry name" value="Znf_RING"/>
</dbReference>
<dbReference type="AlphaFoldDB" id="A0A9D4DUX8"/>
<dbReference type="InterPro" id="IPR047153">
    <property type="entry name" value="TRIM45/56/19-like"/>
</dbReference>
<dbReference type="Gene3D" id="3.30.160.60">
    <property type="entry name" value="Classic Zinc Finger"/>
    <property type="match status" value="1"/>
</dbReference>
<evidence type="ECO:0000256" key="10">
    <source>
        <dbReference type="SAM" id="Coils"/>
    </source>
</evidence>